<evidence type="ECO:0000256" key="6">
    <source>
        <dbReference type="HAMAP-Rule" id="MF_01084"/>
    </source>
</evidence>
<comment type="catalytic activity">
    <reaction evidence="6">
        <text>2-[(3S)-amino-3-carboxypropyl]-L-histidyl-[translation elongation factor 2] + 3 S-adenosyl-L-methionine = diphthine-[translation elongation factor 2] + 3 S-adenosyl-L-homocysteine + 3 H(+)</text>
        <dbReference type="Rhea" id="RHEA:36415"/>
        <dbReference type="Rhea" id="RHEA-COMP:9749"/>
        <dbReference type="Rhea" id="RHEA-COMP:10172"/>
        <dbReference type="ChEBI" id="CHEBI:15378"/>
        <dbReference type="ChEBI" id="CHEBI:57856"/>
        <dbReference type="ChEBI" id="CHEBI:59789"/>
        <dbReference type="ChEBI" id="CHEBI:73995"/>
        <dbReference type="ChEBI" id="CHEBI:82696"/>
        <dbReference type="EC" id="2.1.1.98"/>
    </reaction>
</comment>
<dbReference type="PANTHER" id="PTHR10882">
    <property type="entry name" value="DIPHTHINE SYNTHASE"/>
    <property type="match status" value="1"/>
</dbReference>
<evidence type="ECO:0000256" key="7">
    <source>
        <dbReference type="PIRSR" id="PIRSR036432-1"/>
    </source>
</evidence>
<dbReference type="AlphaFoldDB" id="E3GYW7"/>
<comment type="pathway">
    <text evidence="1 6">Protein modification; peptidyl-diphthamide biosynthesis.</text>
</comment>
<feature type="binding site" evidence="6 7">
    <location>
        <begin position="109"/>
        <end position="110"/>
    </location>
    <ligand>
        <name>S-adenosyl-L-methionine</name>
        <dbReference type="ChEBI" id="CHEBI:59789"/>
    </ligand>
</feature>
<dbReference type="SUPFAM" id="SSF53790">
    <property type="entry name" value="Tetrapyrrole methylase"/>
    <property type="match status" value="1"/>
</dbReference>
<dbReference type="UniPathway" id="UPA00559"/>
<dbReference type="Pfam" id="PF00590">
    <property type="entry name" value="TP_methylase"/>
    <property type="match status" value="1"/>
</dbReference>
<accession>E3GYW7</accession>
<dbReference type="CDD" id="cd11647">
    <property type="entry name" value="DHP5_DphB"/>
    <property type="match status" value="1"/>
</dbReference>
<dbReference type="InterPro" id="IPR014777">
    <property type="entry name" value="4pyrrole_Mease_sub1"/>
</dbReference>
<evidence type="ECO:0000256" key="1">
    <source>
        <dbReference type="ARBA" id="ARBA00005156"/>
    </source>
</evidence>
<dbReference type="NCBIfam" id="TIGR00522">
    <property type="entry name" value="dph5"/>
    <property type="match status" value="1"/>
</dbReference>
<evidence type="ECO:0000256" key="3">
    <source>
        <dbReference type="ARBA" id="ARBA00022603"/>
    </source>
</evidence>
<keyword evidence="10" id="KW-1185">Reference proteome</keyword>
<dbReference type="Proteomes" id="UP000002315">
    <property type="component" value="Chromosome"/>
</dbReference>
<dbReference type="Gene3D" id="3.30.950.10">
    <property type="entry name" value="Methyltransferase, Cobalt-precorrin-4 Transmethylase, Domain 2"/>
    <property type="match status" value="1"/>
</dbReference>
<keyword evidence="3 6" id="KW-0489">Methyltransferase</keyword>
<dbReference type="EMBL" id="CP002278">
    <property type="protein sequence ID" value="ADP77499.1"/>
    <property type="molecule type" value="Genomic_DNA"/>
</dbReference>
<comment type="similarity">
    <text evidence="2 6">Belongs to the diphthine synthase family.</text>
</comment>
<feature type="binding site" evidence="6 7">
    <location>
        <position position="84"/>
    </location>
    <ligand>
        <name>S-adenosyl-L-methionine</name>
        <dbReference type="ChEBI" id="CHEBI:59789"/>
    </ligand>
</feature>
<dbReference type="STRING" id="523846.Mfer_0700"/>
<feature type="binding site" evidence="6 7">
    <location>
        <position position="6"/>
    </location>
    <ligand>
        <name>S-adenosyl-L-methionine</name>
        <dbReference type="ChEBI" id="CHEBI:59789"/>
    </ligand>
</feature>
<evidence type="ECO:0000256" key="5">
    <source>
        <dbReference type="ARBA" id="ARBA00022691"/>
    </source>
</evidence>
<dbReference type="PIRSF" id="PIRSF036432">
    <property type="entry name" value="Diphthine_synth"/>
    <property type="match status" value="1"/>
</dbReference>
<dbReference type="GO" id="GO:0004164">
    <property type="term" value="F:diphthine synthase activity"/>
    <property type="evidence" value="ECO:0007669"/>
    <property type="project" value="UniProtKB-UniRule"/>
</dbReference>
<feature type="binding site" evidence="6 7">
    <location>
        <position position="81"/>
    </location>
    <ligand>
        <name>S-adenosyl-L-methionine</name>
        <dbReference type="ChEBI" id="CHEBI:59789"/>
    </ligand>
</feature>
<reference evidence="9 10" key="1">
    <citation type="journal article" date="2010" name="Stand. Genomic Sci.">
        <title>Complete genome sequence of Methanothermus fervidus type strain (V24S).</title>
        <authorList>
            <person name="Anderson I."/>
            <person name="Djao O.D."/>
            <person name="Misra M."/>
            <person name="Chertkov O."/>
            <person name="Nolan M."/>
            <person name="Lucas S."/>
            <person name="Lapidus A."/>
            <person name="Del Rio T.G."/>
            <person name="Tice H."/>
            <person name="Cheng J.F."/>
            <person name="Tapia R."/>
            <person name="Han C."/>
            <person name="Goodwin L."/>
            <person name="Pitluck S."/>
            <person name="Liolios K."/>
            <person name="Ivanova N."/>
            <person name="Mavromatis K."/>
            <person name="Mikhailova N."/>
            <person name="Pati A."/>
            <person name="Brambilla E."/>
            <person name="Chen A."/>
            <person name="Palaniappan K."/>
            <person name="Land M."/>
            <person name="Hauser L."/>
            <person name="Chang Y.J."/>
            <person name="Jeffries C.D."/>
            <person name="Sikorski J."/>
            <person name="Spring S."/>
            <person name="Rohde M."/>
            <person name="Eichinger K."/>
            <person name="Huber H."/>
            <person name="Wirth R."/>
            <person name="Goker M."/>
            <person name="Detter J.C."/>
            <person name="Woyke T."/>
            <person name="Bristow J."/>
            <person name="Eisen J.A."/>
            <person name="Markowitz V."/>
            <person name="Hugenholtz P."/>
            <person name="Klenk H.P."/>
            <person name="Kyrpides N.C."/>
        </authorList>
    </citation>
    <scope>NUCLEOTIDE SEQUENCE [LARGE SCALE GENOMIC DNA]</scope>
    <source>
        <strain evidence="10">ATCC 43054 / DSM 2088 / JCM 10308 / V24 S</strain>
    </source>
</reference>
<comment type="function">
    <text evidence="6">S-adenosyl-L-methionine-dependent methyltransferase that catalyzes the trimethylation of the amino group of the modified target histidine residue in translation elongation factor 2 (EF-2), to form an intermediate called diphthine. The three successive methylation reactions represent the second step of diphthamide biosynthesis.</text>
</comment>
<dbReference type="GO" id="GO:0032259">
    <property type="term" value="P:methylation"/>
    <property type="evidence" value="ECO:0007669"/>
    <property type="project" value="UniProtKB-KW"/>
</dbReference>
<keyword evidence="4 6" id="KW-0808">Transferase</keyword>
<keyword evidence="5 6" id="KW-0949">S-adenosyl-L-methionine</keyword>
<dbReference type="HOGENOM" id="CLU_066040_0_0_2"/>
<dbReference type="GO" id="GO:0017183">
    <property type="term" value="P:protein histidyl modification to diphthamide"/>
    <property type="evidence" value="ECO:0007669"/>
    <property type="project" value="UniProtKB-UniRule"/>
</dbReference>
<protein>
    <recommendedName>
        <fullName evidence="6">Diphthine synthase</fullName>
        <ecNumber evidence="6">2.1.1.98</ecNumber>
    </recommendedName>
    <alternativeName>
        <fullName evidence="6">Diphthamide biosynthesis methyltransferase</fullName>
    </alternativeName>
</protein>
<feature type="domain" description="Tetrapyrrole methylase" evidence="8">
    <location>
        <begin position="1"/>
        <end position="219"/>
    </location>
</feature>
<dbReference type="EC" id="2.1.1.98" evidence="6"/>
<sequence>MVGLGLYDEKDISVKGYNILRKVDKVFAEFYTSKLFGTNIEKLENFFGRKIEVLERKEVEEEMIPVKEAKSKNVAFLVPGDPLIATTHQSLIIEAKKLDIDVEIIHSSSILSAAPGITGLQAYRFGKTTTIPFPEDGYFPHSPYLTIKKNLENEAHTLVLLDIKSDENKYMTANEGLEYLLKVEKERKEGIINNDRVVIVLARIGSHNPVIKVGRVSEMINENFGKPLHCLVIPASLHFMEYEYLTTVLGAKKEILEDIV</sequence>
<dbReference type="InterPro" id="IPR014776">
    <property type="entry name" value="4pyrrole_Mease_sub2"/>
</dbReference>
<evidence type="ECO:0000313" key="10">
    <source>
        <dbReference type="Proteomes" id="UP000002315"/>
    </source>
</evidence>
<evidence type="ECO:0000256" key="2">
    <source>
        <dbReference type="ARBA" id="ARBA00006729"/>
    </source>
</evidence>
<comment type="subunit">
    <text evidence="6">Homodimer.</text>
</comment>
<name>E3GYW7_METFV</name>
<organism evidence="9 10">
    <name type="scientific">Methanothermus fervidus (strain ATCC 43054 / DSM 2088 / JCM 10308 / V24 S)</name>
    <dbReference type="NCBI Taxonomy" id="523846"/>
    <lineage>
        <taxon>Archaea</taxon>
        <taxon>Methanobacteriati</taxon>
        <taxon>Methanobacteriota</taxon>
        <taxon>Methanomada group</taxon>
        <taxon>Methanobacteria</taxon>
        <taxon>Methanobacteriales</taxon>
        <taxon>Methanothermaceae</taxon>
        <taxon>Methanothermus</taxon>
    </lineage>
</organism>
<dbReference type="KEGG" id="mfv:Mfer_0700"/>
<feature type="binding site" evidence="6 7">
    <location>
        <position position="229"/>
    </location>
    <ligand>
        <name>S-adenosyl-L-methionine</name>
        <dbReference type="ChEBI" id="CHEBI:59789"/>
    </ligand>
</feature>
<dbReference type="InterPro" id="IPR000878">
    <property type="entry name" value="4pyrrol_Mease"/>
</dbReference>
<proteinExistence type="inferred from homology"/>
<evidence type="ECO:0000313" key="9">
    <source>
        <dbReference type="EMBL" id="ADP77499.1"/>
    </source>
</evidence>
<dbReference type="PANTHER" id="PTHR10882:SF0">
    <property type="entry name" value="DIPHTHINE METHYL ESTER SYNTHASE"/>
    <property type="match status" value="1"/>
</dbReference>
<dbReference type="InterPro" id="IPR004551">
    <property type="entry name" value="Dphthn_synthase"/>
</dbReference>
<evidence type="ECO:0000256" key="4">
    <source>
        <dbReference type="ARBA" id="ARBA00022679"/>
    </source>
</evidence>
<feature type="binding site" evidence="6 7">
    <location>
        <position position="161"/>
    </location>
    <ligand>
        <name>S-adenosyl-L-methionine</name>
        <dbReference type="ChEBI" id="CHEBI:59789"/>
    </ligand>
</feature>
<dbReference type="HAMAP" id="MF_01084">
    <property type="entry name" value="Diphthine_synth"/>
    <property type="match status" value="1"/>
</dbReference>
<evidence type="ECO:0000259" key="8">
    <source>
        <dbReference type="Pfam" id="PF00590"/>
    </source>
</evidence>
<dbReference type="Gene3D" id="3.40.1010.10">
    <property type="entry name" value="Cobalt-precorrin-4 Transmethylase, Domain 1"/>
    <property type="match status" value="1"/>
</dbReference>
<dbReference type="InterPro" id="IPR035996">
    <property type="entry name" value="4pyrrol_Methylase_sf"/>
</dbReference>
<gene>
    <name evidence="6" type="primary">dphB</name>
    <name evidence="9" type="ordered locus">Mfer_0700</name>
</gene>
<comment type="caution">
    <text evidence="6">Lacks conserved residue(s) required for the propagation of feature annotation.</text>
</comment>